<dbReference type="Pfam" id="PF26506">
    <property type="entry name" value="DUF8168"/>
    <property type="match status" value="1"/>
</dbReference>
<sequence length="290" mass="31797">MVDSAVEADSRDDASTRAEPMVAVYRHDVHKLRARPHASAADSYASVPVNETVPRDADRDAALLSRPAGEPEQTVANHESPYRLSLLTGETAATTERIKATTGGGFRALVTPEDPECLHARWLTSEVPAAFNESVYYPYTSLQYHVLLTAALLHNYRARHAFEDLFLVATTPDVTPNADAVSTRDPKTALAADAVEPHRTVLWTPEMTLHVTATPGDRPAARLGDVPARSFADVWSRLPAHPFDTDGERRWRLLDAQLRRIRSWSAALAYIDEFIELHGSAAGELEGDGA</sequence>
<dbReference type="AlphaFoldDB" id="B9LVZ1"/>
<feature type="domain" description="DUF8168" evidence="1">
    <location>
        <begin position="21"/>
        <end position="284"/>
    </location>
</feature>
<dbReference type="eggNOG" id="arCOG06425">
    <property type="taxonomic scope" value="Archaea"/>
</dbReference>
<dbReference type="Proteomes" id="UP000000740">
    <property type="component" value="Chromosome 2"/>
</dbReference>
<dbReference type="KEGG" id="hla:Hlac_2814"/>
<dbReference type="InterPro" id="IPR058481">
    <property type="entry name" value="DUF8168"/>
</dbReference>
<name>B9LVZ1_HALLT</name>
<gene>
    <name evidence="2" type="ordered locus">Hlac_2814</name>
</gene>
<accession>B9LVZ1</accession>
<reference evidence="2 3" key="1">
    <citation type="journal article" date="2016" name="Stand. Genomic Sci.">
        <title>Complete genome sequence of the Antarctic Halorubrum lacusprofundi type strain ACAM 34.</title>
        <authorList>
            <person name="Anderson I.J."/>
            <person name="DasSarma P."/>
            <person name="Lucas S."/>
            <person name="Copeland A."/>
            <person name="Lapidus A."/>
            <person name="Del Rio T.G."/>
            <person name="Tice H."/>
            <person name="Dalin E."/>
            <person name="Bruce D.C."/>
            <person name="Goodwin L."/>
            <person name="Pitluck S."/>
            <person name="Sims D."/>
            <person name="Brettin T.S."/>
            <person name="Detter J.C."/>
            <person name="Han C.S."/>
            <person name="Larimer F."/>
            <person name="Hauser L."/>
            <person name="Land M."/>
            <person name="Ivanova N."/>
            <person name="Richardson P."/>
            <person name="Cavicchioli R."/>
            <person name="DasSarma S."/>
            <person name="Woese C.R."/>
            <person name="Kyrpides N.C."/>
        </authorList>
    </citation>
    <scope>NUCLEOTIDE SEQUENCE [LARGE SCALE GENOMIC DNA]</scope>
    <source>
        <strain evidence="3">ATCC 49239 / DSM 5036 / JCM 8891 / ACAM 34</strain>
    </source>
</reference>
<evidence type="ECO:0000313" key="3">
    <source>
        <dbReference type="Proteomes" id="UP000000740"/>
    </source>
</evidence>
<dbReference type="RefSeq" id="WP_012659200.1">
    <property type="nucleotide sequence ID" value="NC_012028.1"/>
</dbReference>
<evidence type="ECO:0000313" key="2">
    <source>
        <dbReference type="EMBL" id="ACM58381.1"/>
    </source>
</evidence>
<proteinExistence type="predicted"/>
<organism evidence="2 3">
    <name type="scientific">Halorubrum lacusprofundi (strain ATCC 49239 / DSM 5036 / JCM 8891 / ACAM 34)</name>
    <dbReference type="NCBI Taxonomy" id="416348"/>
    <lineage>
        <taxon>Archaea</taxon>
        <taxon>Methanobacteriati</taxon>
        <taxon>Methanobacteriota</taxon>
        <taxon>Stenosarchaea group</taxon>
        <taxon>Halobacteria</taxon>
        <taxon>Halobacteriales</taxon>
        <taxon>Haloferacaceae</taxon>
        <taxon>Halorubrum</taxon>
    </lineage>
</organism>
<protein>
    <recommendedName>
        <fullName evidence="1">DUF8168 domain-containing protein</fullName>
    </recommendedName>
</protein>
<dbReference type="GeneID" id="25140465"/>
<dbReference type="GeneID" id="7399219"/>
<keyword evidence="3" id="KW-1185">Reference proteome</keyword>
<dbReference type="HOGENOM" id="CLU_1168564_0_0_2"/>
<dbReference type="EMBL" id="CP001366">
    <property type="protein sequence ID" value="ACM58381.1"/>
    <property type="molecule type" value="Genomic_DNA"/>
</dbReference>
<evidence type="ECO:0000259" key="1">
    <source>
        <dbReference type="Pfam" id="PF26506"/>
    </source>
</evidence>